<dbReference type="SUPFAM" id="SSF53448">
    <property type="entry name" value="Nucleotide-diphospho-sugar transferases"/>
    <property type="match status" value="1"/>
</dbReference>
<reference evidence="2" key="1">
    <citation type="journal article" date="2021" name="PeerJ">
        <title>Extensive microbial diversity within the chicken gut microbiome revealed by metagenomics and culture.</title>
        <authorList>
            <person name="Gilroy R."/>
            <person name="Ravi A."/>
            <person name="Getino M."/>
            <person name="Pursley I."/>
            <person name="Horton D.L."/>
            <person name="Alikhan N.F."/>
            <person name="Baker D."/>
            <person name="Gharbi K."/>
            <person name="Hall N."/>
            <person name="Watson M."/>
            <person name="Adriaenssens E.M."/>
            <person name="Foster-Nyarko E."/>
            <person name="Jarju S."/>
            <person name="Secka A."/>
            <person name="Antonio M."/>
            <person name="Oren A."/>
            <person name="Chaudhuri R.R."/>
            <person name="La Ragione R."/>
            <person name="Hildebrand F."/>
            <person name="Pallen M.J."/>
        </authorList>
    </citation>
    <scope>NUCLEOTIDE SEQUENCE</scope>
    <source>
        <strain evidence="2">3436</strain>
    </source>
</reference>
<dbReference type="CDD" id="cd04182">
    <property type="entry name" value="GT_2_like_f"/>
    <property type="match status" value="1"/>
</dbReference>
<dbReference type="Pfam" id="PF12804">
    <property type="entry name" value="NTP_transf_3"/>
    <property type="match status" value="1"/>
</dbReference>
<accession>A0A9D2F4L2</accession>
<dbReference type="GO" id="GO:0016779">
    <property type="term" value="F:nucleotidyltransferase activity"/>
    <property type="evidence" value="ECO:0007669"/>
    <property type="project" value="UniProtKB-ARBA"/>
</dbReference>
<dbReference type="InterPro" id="IPR025877">
    <property type="entry name" value="MobA-like_NTP_Trfase"/>
</dbReference>
<proteinExistence type="predicted"/>
<comment type="caution">
    <text evidence="2">The sequence shown here is derived from an EMBL/GenBank/DDBJ whole genome shotgun (WGS) entry which is preliminary data.</text>
</comment>
<dbReference type="Gene3D" id="3.90.550.10">
    <property type="entry name" value="Spore Coat Polysaccharide Biosynthesis Protein SpsA, Chain A"/>
    <property type="match status" value="1"/>
</dbReference>
<feature type="domain" description="MobA-like NTP transferase" evidence="1">
    <location>
        <begin position="2"/>
        <end position="163"/>
    </location>
</feature>
<gene>
    <name evidence="2" type="ORF">H9810_09190</name>
</gene>
<sequence length="187" mass="19577">MIYLAAGASRRFGADKLLAEYNGKPLFLHGLQTLAAACAGRTDARLWVVTNTPAIAGAARTLGAGAVPSPHSEQGQSYSIRAGLDAAAPLEAGDFLLFAVADQPRLRPQTVGRFLDLAVPGTWAATAVCGDRVGNPGLFCAALAPELRALQGDRGGRAVLNRRPDRLLRVPCAPEELQDIDTPADLP</sequence>
<dbReference type="EMBL" id="DXBO01000134">
    <property type="protein sequence ID" value="HIZ48881.1"/>
    <property type="molecule type" value="Genomic_DNA"/>
</dbReference>
<evidence type="ECO:0000313" key="3">
    <source>
        <dbReference type="Proteomes" id="UP000824031"/>
    </source>
</evidence>
<dbReference type="PANTHER" id="PTHR43777:SF1">
    <property type="entry name" value="MOLYBDENUM COFACTOR CYTIDYLYLTRANSFERASE"/>
    <property type="match status" value="1"/>
</dbReference>
<dbReference type="AlphaFoldDB" id="A0A9D2F4L2"/>
<evidence type="ECO:0000313" key="2">
    <source>
        <dbReference type="EMBL" id="HIZ48881.1"/>
    </source>
</evidence>
<name>A0A9D2F4L2_9FIRM</name>
<dbReference type="Proteomes" id="UP000824031">
    <property type="component" value="Unassembled WGS sequence"/>
</dbReference>
<dbReference type="PANTHER" id="PTHR43777">
    <property type="entry name" value="MOLYBDENUM COFACTOR CYTIDYLYLTRANSFERASE"/>
    <property type="match status" value="1"/>
</dbReference>
<evidence type="ECO:0000259" key="1">
    <source>
        <dbReference type="Pfam" id="PF12804"/>
    </source>
</evidence>
<protein>
    <submittedName>
        <fullName evidence="2">Nucleotidyltransferase family protein</fullName>
    </submittedName>
</protein>
<reference evidence="2" key="2">
    <citation type="submission" date="2021-04" db="EMBL/GenBank/DDBJ databases">
        <authorList>
            <person name="Gilroy R."/>
        </authorList>
    </citation>
    <scope>NUCLEOTIDE SEQUENCE</scope>
    <source>
        <strain evidence="2">3436</strain>
    </source>
</reference>
<organism evidence="2 3">
    <name type="scientific">Candidatus Gemmiger excrementavium</name>
    <dbReference type="NCBI Taxonomy" id="2838608"/>
    <lineage>
        <taxon>Bacteria</taxon>
        <taxon>Bacillati</taxon>
        <taxon>Bacillota</taxon>
        <taxon>Clostridia</taxon>
        <taxon>Eubacteriales</taxon>
        <taxon>Gemmiger</taxon>
    </lineage>
</organism>
<dbReference type="InterPro" id="IPR029044">
    <property type="entry name" value="Nucleotide-diphossugar_trans"/>
</dbReference>